<dbReference type="EMBL" id="GBRH01196210">
    <property type="protein sequence ID" value="JAE01686.1"/>
    <property type="molecule type" value="Transcribed_RNA"/>
</dbReference>
<accession>A0A0A9EV03</accession>
<protein>
    <submittedName>
        <fullName evidence="1">Uncharacterized protein</fullName>
    </submittedName>
</protein>
<reference evidence="1" key="1">
    <citation type="submission" date="2014-09" db="EMBL/GenBank/DDBJ databases">
        <authorList>
            <person name="Magalhaes I.L.F."/>
            <person name="Oliveira U."/>
            <person name="Santos F.R."/>
            <person name="Vidigal T.H.D.A."/>
            <person name="Brescovit A.D."/>
            <person name="Santos A.J."/>
        </authorList>
    </citation>
    <scope>NUCLEOTIDE SEQUENCE</scope>
    <source>
        <tissue evidence="1">Shoot tissue taken approximately 20 cm above the soil surface</tissue>
    </source>
</reference>
<evidence type="ECO:0000313" key="1">
    <source>
        <dbReference type="EMBL" id="JAE01686.1"/>
    </source>
</evidence>
<name>A0A0A9EV03_ARUDO</name>
<proteinExistence type="predicted"/>
<reference evidence="1" key="2">
    <citation type="journal article" date="2015" name="Data Brief">
        <title>Shoot transcriptome of the giant reed, Arundo donax.</title>
        <authorList>
            <person name="Barrero R.A."/>
            <person name="Guerrero F.D."/>
            <person name="Moolhuijzen P."/>
            <person name="Goolsby J.A."/>
            <person name="Tidwell J."/>
            <person name="Bellgard S.E."/>
            <person name="Bellgard M.I."/>
        </authorList>
    </citation>
    <scope>NUCLEOTIDE SEQUENCE</scope>
    <source>
        <tissue evidence="1">Shoot tissue taken approximately 20 cm above the soil surface</tissue>
    </source>
</reference>
<dbReference type="AlphaFoldDB" id="A0A0A9EV03"/>
<sequence>MILVLPCWSSWSDGREGDLGGPHFVSCLSILKVVPNFPINSSTSVFKVTGTCSSNL</sequence>
<organism evidence="1">
    <name type="scientific">Arundo donax</name>
    <name type="common">Giant reed</name>
    <name type="synonym">Donax arundinaceus</name>
    <dbReference type="NCBI Taxonomy" id="35708"/>
    <lineage>
        <taxon>Eukaryota</taxon>
        <taxon>Viridiplantae</taxon>
        <taxon>Streptophyta</taxon>
        <taxon>Embryophyta</taxon>
        <taxon>Tracheophyta</taxon>
        <taxon>Spermatophyta</taxon>
        <taxon>Magnoliopsida</taxon>
        <taxon>Liliopsida</taxon>
        <taxon>Poales</taxon>
        <taxon>Poaceae</taxon>
        <taxon>PACMAD clade</taxon>
        <taxon>Arundinoideae</taxon>
        <taxon>Arundineae</taxon>
        <taxon>Arundo</taxon>
    </lineage>
</organism>